<proteinExistence type="predicted"/>
<dbReference type="RefSeq" id="WP_125463632.1">
    <property type="nucleotide sequence ID" value="NZ_CP034337.1"/>
</dbReference>
<reference evidence="2 3" key="1">
    <citation type="submission" date="2018-12" db="EMBL/GenBank/DDBJ databases">
        <authorList>
            <person name="Li S."/>
            <person name="Yang R."/>
            <person name="Chen G."/>
            <person name="Zou L."/>
            <person name="Zhang C."/>
            <person name="Chen Y."/>
            <person name="Liu Z."/>
            <person name="Li Y."/>
            <person name="Yan Y."/>
            <person name="Huang M."/>
            <person name="Chen T."/>
        </authorList>
    </citation>
    <scope>NUCLEOTIDE SEQUENCE [LARGE SCALE GENOMIC DNA]</scope>
    <source>
        <strain evidence="2 3">2014</strain>
    </source>
</reference>
<sequence length="74" mass="8568">MSRYARKKGIDFNSVFGLFEVYRLVFAFKNKKLSFVVLLVMYGNSLLLLMAFALHYWGMSEGCVFKLSGKWADN</sequence>
<evidence type="ECO:0000313" key="2">
    <source>
        <dbReference type="EMBL" id="AZL73497.1"/>
    </source>
</evidence>
<gene>
    <name evidence="2" type="ORF">EI693_10525</name>
</gene>
<keyword evidence="1" id="KW-1133">Transmembrane helix</keyword>
<accession>A0ABN5TGN5</accession>
<evidence type="ECO:0000313" key="3">
    <source>
        <dbReference type="Proteomes" id="UP000272622"/>
    </source>
</evidence>
<feature type="transmembrane region" description="Helical" evidence="1">
    <location>
        <begin position="33"/>
        <end position="57"/>
    </location>
</feature>
<keyword evidence="1" id="KW-0812">Transmembrane</keyword>
<organism evidence="2 3">
    <name type="scientific">Pseudomonas oryziphila</name>
    <dbReference type="NCBI Taxonomy" id="2894079"/>
    <lineage>
        <taxon>Bacteria</taxon>
        <taxon>Pseudomonadati</taxon>
        <taxon>Pseudomonadota</taxon>
        <taxon>Gammaproteobacteria</taxon>
        <taxon>Pseudomonadales</taxon>
        <taxon>Pseudomonadaceae</taxon>
        <taxon>Pseudomonas</taxon>
    </lineage>
</organism>
<evidence type="ECO:0000256" key="1">
    <source>
        <dbReference type="SAM" id="Phobius"/>
    </source>
</evidence>
<keyword evidence="1" id="KW-0472">Membrane</keyword>
<dbReference type="Proteomes" id="UP000272622">
    <property type="component" value="Chromosome"/>
</dbReference>
<protein>
    <submittedName>
        <fullName evidence="2">Uncharacterized protein</fullName>
    </submittedName>
</protein>
<dbReference type="EMBL" id="CP034337">
    <property type="protein sequence ID" value="AZL73497.1"/>
    <property type="molecule type" value="Genomic_DNA"/>
</dbReference>
<name>A0ABN5TGN5_9PSED</name>
<keyword evidence="3" id="KW-1185">Reference proteome</keyword>